<dbReference type="AlphaFoldDB" id="A0AAU9NRV9"/>
<protein>
    <submittedName>
        <fullName evidence="1">Uncharacterized protein</fullName>
    </submittedName>
</protein>
<proteinExistence type="predicted"/>
<evidence type="ECO:0000313" key="1">
    <source>
        <dbReference type="EMBL" id="CAH1440554.1"/>
    </source>
</evidence>
<dbReference type="Proteomes" id="UP001157418">
    <property type="component" value="Unassembled WGS sequence"/>
</dbReference>
<accession>A0AAU9NRV9</accession>
<sequence>MQPSSQLCQALNRGDLPTALKIQFFVAPKKGKKLGHRRRRQWDKSCKFLFILESCLLAEIMLSSQQDYVS</sequence>
<comment type="caution">
    <text evidence="1">The sequence shown here is derived from an EMBL/GenBank/DDBJ whole genome shotgun (WGS) entry which is preliminary data.</text>
</comment>
<reference evidence="1 2" key="1">
    <citation type="submission" date="2022-01" db="EMBL/GenBank/DDBJ databases">
        <authorList>
            <person name="Xiong W."/>
            <person name="Schranz E."/>
        </authorList>
    </citation>
    <scope>NUCLEOTIDE SEQUENCE [LARGE SCALE GENOMIC DNA]</scope>
</reference>
<gene>
    <name evidence="1" type="ORF">LVIROSA_LOCUS26682</name>
</gene>
<dbReference type="EMBL" id="CAKMRJ010005412">
    <property type="protein sequence ID" value="CAH1440554.1"/>
    <property type="molecule type" value="Genomic_DNA"/>
</dbReference>
<evidence type="ECO:0000313" key="2">
    <source>
        <dbReference type="Proteomes" id="UP001157418"/>
    </source>
</evidence>
<organism evidence="1 2">
    <name type="scientific">Lactuca virosa</name>
    <dbReference type="NCBI Taxonomy" id="75947"/>
    <lineage>
        <taxon>Eukaryota</taxon>
        <taxon>Viridiplantae</taxon>
        <taxon>Streptophyta</taxon>
        <taxon>Embryophyta</taxon>
        <taxon>Tracheophyta</taxon>
        <taxon>Spermatophyta</taxon>
        <taxon>Magnoliopsida</taxon>
        <taxon>eudicotyledons</taxon>
        <taxon>Gunneridae</taxon>
        <taxon>Pentapetalae</taxon>
        <taxon>asterids</taxon>
        <taxon>campanulids</taxon>
        <taxon>Asterales</taxon>
        <taxon>Asteraceae</taxon>
        <taxon>Cichorioideae</taxon>
        <taxon>Cichorieae</taxon>
        <taxon>Lactucinae</taxon>
        <taxon>Lactuca</taxon>
    </lineage>
</organism>
<keyword evidence="2" id="KW-1185">Reference proteome</keyword>
<name>A0AAU9NRV9_9ASTR</name>